<evidence type="ECO:0000256" key="1">
    <source>
        <dbReference type="ARBA" id="ARBA00023015"/>
    </source>
</evidence>
<dbReference type="Gene3D" id="1.10.10.10">
    <property type="entry name" value="Winged helix-like DNA-binding domain superfamily/Winged helix DNA-binding domain"/>
    <property type="match status" value="1"/>
</dbReference>
<feature type="domain" description="IclR-ED" evidence="5">
    <location>
        <begin position="52"/>
        <end position="232"/>
    </location>
</feature>
<evidence type="ECO:0000256" key="2">
    <source>
        <dbReference type="ARBA" id="ARBA00023125"/>
    </source>
</evidence>
<dbReference type="Gene3D" id="3.30.450.40">
    <property type="match status" value="1"/>
</dbReference>
<dbReference type="RefSeq" id="WP_184790930.1">
    <property type="nucleotide sequence ID" value="NZ_BONT01000047.1"/>
</dbReference>
<name>A0A841FWM1_9ACTN</name>
<reference evidence="6 7" key="1">
    <citation type="submission" date="2020-08" db="EMBL/GenBank/DDBJ databases">
        <title>Genomic Encyclopedia of Type Strains, Phase IV (KMG-IV): sequencing the most valuable type-strain genomes for metagenomic binning, comparative biology and taxonomic classification.</title>
        <authorList>
            <person name="Goeker M."/>
        </authorList>
    </citation>
    <scope>NUCLEOTIDE SEQUENCE [LARGE SCALE GENOMIC DNA]</scope>
    <source>
        <strain evidence="6 7">YIM 65646</strain>
    </source>
</reference>
<dbReference type="Pfam" id="PF01614">
    <property type="entry name" value="IclR_C"/>
    <property type="match status" value="1"/>
</dbReference>
<accession>A0A841FWM1</accession>
<comment type="caution">
    <text evidence="6">The sequence shown here is derived from an EMBL/GenBank/DDBJ whole genome shotgun (WGS) entry which is preliminary data.</text>
</comment>
<dbReference type="InterPro" id="IPR014757">
    <property type="entry name" value="Tscrpt_reg_IclR_C"/>
</dbReference>
<dbReference type="Pfam" id="PF09339">
    <property type="entry name" value="HTH_IclR"/>
    <property type="match status" value="1"/>
</dbReference>
<dbReference type="InterPro" id="IPR050707">
    <property type="entry name" value="HTH_MetabolicPath_Reg"/>
</dbReference>
<evidence type="ECO:0000259" key="5">
    <source>
        <dbReference type="PROSITE" id="PS51078"/>
    </source>
</evidence>
<dbReference type="InterPro" id="IPR005471">
    <property type="entry name" value="Tscrpt_reg_IclR_N"/>
</dbReference>
<dbReference type="PANTHER" id="PTHR30136:SF24">
    <property type="entry name" value="HTH-TYPE TRANSCRIPTIONAL REPRESSOR ALLR"/>
    <property type="match status" value="1"/>
</dbReference>
<dbReference type="PANTHER" id="PTHR30136">
    <property type="entry name" value="HELIX-TURN-HELIX TRANSCRIPTIONAL REGULATOR, ICLR FAMILY"/>
    <property type="match status" value="1"/>
</dbReference>
<evidence type="ECO:0000256" key="3">
    <source>
        <dbReference type="ARBA" id="ARBA00023163"/>
    </source>
</evidence>
<gene>
    <name evidence="6" type="ORF">HNR73_006008</name>
</gene>
<dbReference type="InterPro" id="IPR036390">
    <property type="entry name" value="WH_DNA-bd_sf"/>
</dbReference>
<keyword evidence="3" id="KW-0804">Transcription</keyword>
<dbReference type="PROSITE" id="PS51078">
    <property type="entry name" value="ICLR_ED"/>
    <property type="match status" value="1"/>
</dbReference>
<keyword evidence="7" id="KW-1185">Reference proteome</keyword>
<dbReference type="GO" id="GO:0003677">
    <property type="term" value="F:DNA binding"/>
    <property type="evidence" value="ECO:0007669"/>
    <property type="project" value="UniProtKB-KW"/>
</dbReference>
<dbReference type="EMBL" id="JACHGT010000015">
    <property type="protein sequence ID" value="MBB6038128.1"/>
    <property type="molecule type" value="Genomic_DNA"/>
</dbReference>
<evidence type="ECO:0000313" key="7">
    <source>
        <dbReference type="Proteomes" id="UP000548476"/>
    </source>
</evidence>
<dbReference type="SMART" id="SM00346">
    <property type="entry name" value="HTH_ICLR"/>
    <property type="match status" value="1"/>
</dbReference>
<dbReference type="GO" id="GO:0045892">
    <property type="term" value="P:negative regulation of DNA-templated transcription"/>
    <property type="evidence" value="ECO:0007669"/>
    <property type="project" value="TreeGrafter"/>
</dbReference>
<keyword evidence="2 6" id="KW-0238">DNA-binding</keyword>
<evidence type="ECO:0000259" key="4">
    <source>
        <dbReference type="PROSITE" id="PS51077"/>
    </source>
</evidence>
<proteinExistence type="predicted"/>
<dbReference type="InterPro" id="IPR029016">
    <property type="entry name" value="GAF-like_dom_sf"/>
</dbReference>
<evidence type="ECO:0000313" key="6">
    <source>
        <dbReference type="EMBL" id="MBB6038128.1"/>
    </source>
</evidence>
<protein>
    <submittedName>
        <fullName evidence="6">DNA-binding IclR family transcriptional regulator</fullName>
    </submittedName>
</protein>
<dbReference type="InterPro" id="IPR036388">
    <property type="entry name" value="WH-like_DNA-bd_sf"/>
</dbReference>
<dbReference type="GO" id="GO:0003700">
    <property type="term" value="F:DNA-binding transcription factor activity"/>
    <property type="evidence" value="ECO:0007669"/>
    <property type="project" value="TreeGrafter"/>
</dbReference>
<dbReference type="SUPFAM" id="SSF55781">
    <property type="entry name" value="GAF domain-like"/>
    <property type="match status" value="1"/>
</dbReference>
<dbReference type="SUPFAM" id="SSF46785">
    <property type="entry name" value="Winged helix' DNA-binding domain"/>
    <property type="match status" value="1"/>
</dbReference>
<dbReference type="AlphaFoldDB" id="A0A841FWM1"/>
<sequence>MPVVARSLSVLDAFGDGVPSLRLSAIAARTGLPAPTTLRLVRELVAWGGLERQADGSYRLGTRLWVLGNRAPCPQRLRDAVGLPILHAATGHSAHVAVADTAGALVIGESGGLVPDGTLLPWHATAAGLVLLAWADDDVRASALAAPARLTPYTVTAPGLLTERLRRIRHGEVAVSREEWRPGRTHVAVAVPGPHGRPAGALALAGRTAIPPGAVAALRRTAAAAGAVLARH</sequence>
<dbReference type="PROSITE" id="PS51077">
    <property type="entry name" value="HTH_ICLR"/>
    <property type="match status" value="1"/>
</dbReference>
<organism evidence="6 7">
    <name type="scientific">Phytomonospora endophytica</name>
    <dbReference type="NCBI Taxonomy" id="714109"/>
    <lineage>
        <taxon>Bacteria</taxon>
        <taxon>Bacillati</taxon>
        <taxon>Actinomycetota</taxon>
        <taxon>Actinomycetes</taxon>
        <taxon>Micromonosporales</taxon>
        <taxon>Micromonosporaceae</taxon>
        <taxon>Phytomonospora</taxon>
    </lineage>
</organism>
<dbReference type="Proteomes" id="UP000548476">
    <property type="component" value="Unassembled WGS sequence"/>
</dbReference>
<feature type="domain" description="HTH iclR-type" evidence="4">
    <location>
        <begin position="1"/>
        <end position="62"/>
    </location>
</feature>
<keyword evidence="1" id="KW-0805">Transcription regulation</keyword>